<protein>
    <submittedName>
        <fullName evidence="2">Phosphopantothenoylcysteine decarboxylase</fullName>
    </submittedName>
</protein>
<evidence type="ECO:0000259" key="1">
    <source>
        <dbReference type="Pfam" id="PF04127"/>
    </source>
</evidence>
<sequence>KKGSLSGKKIMVTAGPTYEKIDPVRFIGNYSTGKMGYAIAEECASRGAEVTIVSGPVSIGTRHPGINVIRVESAAQMAEAAKSAFEHADIGILSAAVADFTPDKTAEHKIKREHDGLHLILKPTTDIAASLGAMKKEGQILAGFALETDNEVANAQSKMHRKNFDFIVLNSLNDKGAGFGYDTNKVCIISRDGTKRDYPLKSKQEVAKDIMDCITTA</sequence>
<comment type="caution">
    <text evidence="2">The sequence shown here is derived from an EMBL/GenBank/DDBJ whole genome shotgun (WGS) entry which is preliminary data.</text>
</comment>
<dbReference type="InterPro" id="IPR007085">
    <property type="entry name" value="DNA/pantothenate-metab_flavo_C"/>
</dbReference>
<evidence type="ECO:0000313" key="2">
    <source>
        <dbReference type="EMBL" id="MBO8446138.1"/>
    </source>
</evidence>
<reference evidence="2" key="1">
    <citation type="submission" date="2020-10" db="EMBL/GenBank/DDBJ databases">
        <authorList>
            <person name="Gilroy R."/>
        </authorList>
    </citation>
    <scope>NUCLEOTIDE SEQUENCE</scope>
    <source>
        <strain evidence="2">D3-1215</strain>
    </source>
</reference>
<dbReference type="InterPro" id="IPR035929">
    <property type="entry name" value="CoaB-like_sf"/>
</dbReference>
<dbReference type="SUPFAM" id="SSF102645">
    <property type="entry name" value="CoaB-like"/>
    <property type="match status" value="1"/>
</dbReference>
<dbReference type="GO" id="GO:0015937">
    <property type="term" value="P:coenzyme A biosynthetic process"/>
    <property type="evidence" value="ECO:0007669"/>
    <property type="project" value="UniProtKB-ARBA"/>
</dbReference>
<gene>
    <name evidence="2" type="ORF">IAC32_00095</name>
</gene>
<dbReference type="Gene3D" id="3.40.50.10300">
    <property type="entry name" value="CoaB-like"/>
    <property type="match status" value="1"/>
</dbReference>
<dbReference type="Pfam" id="PF04127">
    <property type="entry name" value="DFP"/>
    <property type="match status" value="1"/>
</dbReference>
<feature type="domain" description="DNA/pantothenate metabolism flavoprotein C-terminal" evidence="1">
    <location>
        <begin position="5"/>
        <end position="215"/>
    </location>
</feature>
<name>A0A9D9EFS0_9BACT</name>
<dbReference type="GO" id="GO:0003824">
    <property type="term" value="F:catalytic activity"/>
    <property type="evidence" value="ECO:0007669"/>
    <property type="project" value="UniProtKB-ARBA"/>
</dbReference>
<dbReference type="AlphaFoldDB" id="A0A9D9EFS0"/>
<evidence type="ECO:0000313" key="3">
    <source>
        <dbReference type="Proteomes" id="UP000823637"/>
    </source>
</evidence>
<reference evidence="2" key="2">
    <citation type="journal article" date="2021" name="PeerJ">
        <title>Extensive microbial diversity within the chicken gut microbiome revealed by metagenomics and culture.</title>
        <authorList>
            <person name="Gilroy R."/>
            <person name="Ravi A."/>
            <person name="Getino M."/>
            <person name="Pursley I."/>
            <person name="Horton D.L."/>
            <person name="Alikhan N.F."/>
            <person name="Baker D."/>
            <person name="Gharbi K."/>
            <person name="Hall N."/>
            <person name="Watson M."/>
            <person name="Adriaenssens E.M."/>
            <person name="Foster-Nyarko E."/>
            <person name="Jarju S."/>
            <person name="Secka A."/>
            <person name="Antonio M."/>
            <person name="Oren A."/>
            <person name="Chaudhuri R.R."/>
            <person name="La Ragione R."/>
            <person name="Hildebrand F."/>
            <person name="Pallen M.J."/>
        </authorList>
    </citation>
    <scope>NUCLEOTIDE SEQUENCE</scope>
    <source>
        <strain evidence="2">D3-1215</strain>
    </source>
</reference>
<dbReference type="Proteomes" id="UP000823637">
    <property type="component" value="Unassembled WGS sequence"/>
</dbReference>
<dbReference type="EMBL" id="JADIMR010000002">
    <property type="protein sequence ID" value="MBO8446138.1"/>
    <property type="molecule type" value="Genomic_DNA"/>
</dbReference>
<feature type="non-terminal residue" evidence="2">
    <location>
        <position position="1"/>
    </location>
</feature>
<accession>A0A9D9EFS0</accession>
<organism evidence="2 3">
    <name type="scientific">Candidatus Enterocola intestinipullorum</name>
    <dbReference type="NCBI Taxonomy" id="2840783"/>
    <lineage>
        <taxon>Bacteria</taxon>
        <taxon>Pseudomonadati</taxon>
        <taxon>Bacteroidota</taxon>
        <taxon>Bacteroidia</taxon>
        <taxon>Bacteroidales</taxon>
        <taxon>Candidatus Enterocola</taxon>
    </lineage>
</organism>
<proteinExistence type="predicted"/>